<evidence type="ECO:0000313" key="3">
    <source>
        <dbReference type="EMBL" id="GAP34443.1"/>
    </source>
</evidence>
<dbReference type="AlphaFoldDB" id="A0A0K8NVN8"/>
<comment type="caution">
    <text evidence="3">The sequence shown here is derived from an EMBL/GenBank/DDBJ whole genome shotgun (WGS) entry which is preliminary data.</text>
</comment>
<gene>
    <name evidence="3" type="ORF">ISF6_4618</name>
</gene>
<reference evidence="3 4" key="2">
    <citation type="journal article" date="2016" name="Science">
        <title>A bacterium that degrades and assimilates poly(ethylene terephthalate).</title>
        <authorList>
            <person name="Yoshida S."/>
            <person name="Hiraga K."/>
            <person name="Takehana T."/>
            <person name="Taniguchi I."/>
            <person name="Yamaji H."/>
            <person name="Maeda Y."/>
            <person name="Toyohara K."/>
            <person name="Miyamoto K."/>
            <person name="Kimura Y."/>
            <person name="Oda K."/>
        </authorList>
    </citation>
    <scope>NUCLEOTIDE SEQUENCE [LARGE SCALE GENOMIC DNA]</scope>
    <source>
        <strain evidence="4">NBRC 110686 / TISTR 2288 / 201-F6</strain>
    </source>
</reference>
<dbReference type="EMBL" id="BBYR01000007">
    <property type="protein sequence ID" value="GAP34443.1"/>
    <property type="molecule type" value="Genomic_DNA"/>
</dbReference>
<feature type="compositionally biased region" description="Basic and acidic residues" evidence="1">
    <location>
        <begin position="50"/>
        <end position="74"/>
    </location>
</feature>
<feature type="signal peptide" evidence="2">
    <location>
        <begin position="1"/>
        <end position="19"/>
    </location>
</feature>
<evidence type="ECO:0000256" key="1">
    <source>
        <dbReference type="SAM" id="MobiDB-lite"/>
    </source>
</evidence>
<dbReference type="STRING" id="1547922.ISF6_4618"/>
<dbReference type="Gene3D" id="2.40.360.20">
    <property type="match status" value="1"/>
</dbReference>
<feature type="region of interest" description="Disordered" evidence="1">
    <location>
        <begin position="50"/>
        <end position="75"/>
    </location>
</feature>
<sequence length="242" mass="26979">MPPRTLPLRPAATATTALAGLLLAACGRPDGDTSLFPLDGGHRWTYRVQTERDDDSREREQLELRSDGRADLDGRPAWLRRSSSGALYWLRSDASGIYRVASRHETEAEPEPDPQPRYVLKAPFTPGTQWQAPTTAYLLQRRNEFPREIRHSHPSVTMSYRIEATGLRVQTPAGDFDGCLRVQGTATVRLFADPTAGWKDLPLTTTEWYCPGVGLVKLERDEPASSAFLSGGRLTMELSAWQ</sequence>
<dbReference type="Proteomes" id="UP000037660">
    <property type="component" value="Unassembled WGS sequence"/>
</dbReference>
<evidence type="ECO:0000256" key="2">
    <source>
        <dbReference type="SAM" id="SignalP"/>
    </source>
</evidence>
<evidence type="ECO:0000313" key="4">
    <source>
        <dbReference type="Proteomes" id="UP000037660"/>
    </source>
</evidence>
<accession>A0A0K8NVN8</accession>
<protein>
    <recommendedName>
        <fullName evidence="5">Lipoprotein</fullName>
    </recommendedName>
</protein>
<keyword evidence="4" id="KW-1185">Reference proteome</keyword>
<proteinExistence type="predicted"/>
<dbReference type="RefSeq" id="WP_197284556.1">
    <property type="nucleotide sequence ID" value="NZ_BBYR01000007.1"/>
</dbReference>
<reference evidence="4" key="1">
    <citation type="submission" date="2015-07" db="EMBL/GenBank/DDBJ databases">
        <title>Discovery of a poly(ethylene terephthalate assimilation.</title>
        <authorList>
            <person name="Yoshida S."/>
            <person name="Hiraga K."/>
            <person name="Takehana T."/>
            <person name="Taniguchi I."/>
            <person name="Yamaji H."/>
            <person name="Maeda Y."/>
            <person name="Toyohara K."/>
            <person name="Miyamoto K."/>
            <person name="Kimura Y."/>
            <person name="Oda K."/>
        </authorList>
    </citation>
    <scope>NUCLEOTIDE SEQUENCE [LARGE SCALE GENOMIC DNA]</scope>
    <source>
        <strain evidence="4">NBRC 110686 / TISTR 2288 / 201-F6</strain>
    </source>
</reference>
<organism evidence="3 4">
    <name type="scientific">Piscinibacter sakaiensis</name>
    <name type="common">Ideonella sakaiensis</name>
    <dbReference type="NCBI Taxonomy" id="1547922"/>
    <lineage>
        <taxon>Bacteria</taxon>
        <taxon>Pseudomonadati</taxon>
        <taxon>Pseudomonadota</taxon>
        <taxon>Betaproteobacteria</taxon>
        <taxon>Burkholderiales</taxon>
        <taxon>Sphaerotilaceae</taxon>
        <taxon>Piscinibacter</taxon>
    </lineage>
</organism>
<name>A0A0K8NVN8_PISS1</name>
<feature type="chain" id="PRO_5005513387" description="Lipoprotein" evidence="2">
    <location>
        <begin position="20"/>
        <end position="242"/>
    </location>
</feature>
<dbReference type="PROSITE" id="PS51257">
    <property type="entry name" value="PROKAR_LIPOPROTEIN"/>
    <property type="match status" value="1"/>
</dbReference>
<keyword evidence="2" id="KW-0732">Signal</keyword>
<evidence type="ECO:0008006" key="5">
    <source>
        <dbReference type="Google" id="ProtNLM"/>
    </source>
</evidence>